<keyword evidence="9" id="KW-0479">Metal-binding</keyword>
<keyword evidence="8" id="KW-0964">Secreted</keyword>
<proteinExistence type="inferred from homology"/>
<keyword evidence="12" id="KW-0186">Copper</keyword>
<keyword evidence="10" id="KW-0677">Repeat</keyword>
<dbReference type="SUPFAM" id="SSF49503">
    <property type="entry name" value="Cupredoxins"/>
    <property type="match status" value="3"/>
</dbReference>
<evidence type="ECO:0000256" key="4">
    <source>
        <dbReference type="ARBA" id="ARBA00004271"/>
    </source>
</evidence>
<evidence type="ECO:0000256" key="9">
    <source>
        <dbReference type="ARBA" id="ARBA00022723"/>
    </source>
</evidence>
<evidence type="ECO:0000259" key="15">
    <source>
        <dbReference type="Pfam" id="PF00394"/>
    </source>
</evidence>
<dbReference type="GO" id="GO:0052716">
    <property type="term" value="F:hydroquinone:oxygen oxidoreductase activity"/>
    <property type="evidence" value="ECO:0007669"/>
    <property type="project" value="UniProtKB-EC"/>
</dbReference>
<evidence type="ECO:0000256" key="3">
    <source>
        <dbReference type="ARBA" id="ARBA00002075"/>
    </source>
</evidence>
<evidence type="ECO:0000256" key="11">
    <source>
        <dbReference type="ARBA" id="ARBA00023002"/>
    </source>
</evidence>
<keyword evidence="19" id="KW-1185">Reference proteome</keyword>
<dbReference type="Gene3D" id="2.60.40.420">
    <property type="entry name" value="Cupredoxins - blue copper proteins"/>
    <property type="match status" value="3"/>
</dbReference>
<dbReference type="EC" id="1.10.3.2" evidence="6"/>
<dbReference type="GO" id="GO:0046274">
    <property type="term" value="P:lignin catabolic process"/>
    <property type="evidence" value="ECO:0007669"/>
    <property type="project" value="UniProtKB-KW"/>
</dbReference>
<dbReference type="PANTHER" id="PTHR11709:SF262">
    <property type="entry name" value="LACCASE-14"/>
    <property type="match status" value="1"/>
</dbReference>
<dbReference type="EMBL" id="JANAVB010035818">
    <property type="protein sequence ID" value="KAJ6804627.1"/>
    <property type="molecule type" value="Genomic_DNA"/>
</dbReference>
<comment type="subcellular location">
    <subcellularLocation>
        <location evidence="4">Secreted</location>
        <location evidence="4">Extracellular space</location>
        <location evidence="4">Apoplast</location>
    </subcellularLocation>
</comment>
<dbReference type="InterPro" id="IPR001117">
    <property type="entry name" value="Cu-oxidase_2nd"/>
</dbReference>
<dbReference type="CDD" id="cd13849">
    <property type="entry name" value="CuRO_1_LCC_plant"/>
    <property type="match status" value="1"/>
</dbReference>
<reference evidence="18" key="2">
    <citation type="submission" date="2023-04" db="EMBL/GenBank/DDBJ databases">
        <authorList>
            <person name="Bruccoleri R.E."/>
            <person name="Oakeley E.J."/>
            <person name="Faust A.-M."/>
            <person name="Dessus-Babus S."/>
            <person name="Altorfer M."/>
            <person name="Burckhardt D."/>
            <person name="Oertli M."/>
            <person name="Naumann U."/>
            <person name="Petersen F."/>
            <person name="Wong J."/>
        </authorList>
    </citation>
    <scope>NUCLEOTIDE SEQUENCE</scope>
    <source>
        <strain evidence="18">GSM-AAB239-AS_SAM_17_03QT</strain>
        <tissue evidence="18">Leaf</tissue>
    </source>
</reference>
<dbReference type="CDD" id="cd13897">
    <property type="entry name" value="CuRO_3_LCC_plant"/>
    <property type="match status" value="1"/>
</dbReference>
<evidence type="ECO:0000313" key="19">
    <source>
        <dbReference type="Proteomes" id="UP001140949"/>
    </source>
</evidence>
<dbReference type="Proteomes" id="UP001140949">
    <property type="component" value="Unassembled WGS sequence"/>
</dbReference>
<keyword evidence="13" id="KW-0439">Lignin degradation</keyword>
<gene>
    <name evidence="18" type="ORF">M6B38_182515</name>
</gene>
<feature type="signal peptide" evidence="14">
    <location>
        <begin position="1"/>
        <end position="28"/>
    </location>
</feature>
<dbReference type="PANTHER" id="PTHR11709">
    <property type="entry name" value="MULTI-COPPER OXIDASE"/>
    <property type="match status" value="1"/>
</dbReference>
<evidence type="ECO:0000256" key="14">
    <source>
        <dbReference type="SAM" id="SignalP"/>
    </source>
</evidence>
<dbReference type="InterPro" id="IPR011707">
    <property type="entry name" value="Cu-oxidase-like_N"/>
</dbReference>
<comment type="cofactor">
    <cofactor evidence="2">
        <name>Cu cation</name>
        <dbReference type="ChEBI" id="CHEBI:23378"/>
    </cofactor>
</comment>
<dbReference type="Pfam" id="PF07732">
    <property type="entry name" value="Cu-oxidase_3"/>
    <property type="match status" value="1"/>
</dbReference>
<dbReference type="InterPro" id="IPR002355">
    <property type="entry name" value="Cu_oxidase_Cu_BS"/>
</dbReference>
<keyword evidence="7" id="KW-0052">Apoplast</keyword>
<dbReference type="InterPro" id="IPR008972">
    <property type="entry name" value="Cupredoxin"/>
</dbReference>
<evidence type="ECO:0000256" key="1">
    <source>
        <dbReference type="ARBA" id="ARBA00000349"/>
    </source>
</evidence>
<evidence type="ECO:0000259" key="16">
    <source>
        <dbReference type="Pfam" id="PF07731"/>
    </source>
</evidence>
<dbReference type="InterPro" id="IPR034288">
    <property type="entry name" value="CuRO_1_LCC"/>
</dbReference>
<dbReference type="Pfam" id="PF00394">
    <property type="entry name" value="Cu-oxidase"/>
    <property type="match status" value="1"/>
</dbReference>
<dbReference type="AlphaFoldDB" id="A0AAX6EKD6"/>
<feature type="domain" description="Plastocyanin-like" evidence="15">
    <location>
        <begin position="176"/>
        <end position="312"/>
    </location>
</feature>
<accession>A0AAX6EKD6</accession>
<evidence type="ECO:0000256" key="6">
    <source>
        <dbReference type="ARBA" id="ARBA00012297"/>
    </source>
</evidence>
<dbReference type="GO" id="GO:0048046">
    <property type="term" value="C:apoplast"/>
    <property type="evidence" value="ECO:0007669"/>
    <property type="project" value="UniProtKB-SubCell"/>
</dbReference>
<evidence type="ECO:0000313" key="18">
    <source>
        <dbReference type="EMBL" id="KAJ6804627.1"/>
    </source>
</evidence>
<comment type="caution">
    <text evidence="18">The sequence shown here is derived from an EMBL/GenBank/DDBJ whole genome shotgun (WGS) entry which is preliminary data.</text>
</comment>
<dbReference type="InterPro" id="IPR033138">
    <property type="entry name" value="Cu_oxidase_CS"/>
</dbReference>
<dbReference type="GO" id="GO:0005507">
    <property type="term" value="F:copper ion binding"/>
    <property type="evidence" value="ECO:0007669"/>
    <property type="project" value="InterPro"/>
</dbReference>
<reference evidence="18" key="1">
    <citation type="journal article" date="2023" name="GigaByte">
        <title>Genome assembly of the bearded iris, Iris pallida Lam.</title>
        <authorList>
            <person name="Bruccoleri R.E."/>
            <person name="Oakeley E.J."/>
            <person name="Faust A.M.E."/>
            <person name="Altorfer M."/>
            <person name="Dessus-Babus S."/>
            <person name="Burckhardt D."/>
            <person name="Oertli M."/>
            <person name="Naumann U."/>
            <person name="Petersen F."/>
            <person name="Wong J."/>
        </authorList>
    </citation>
    <scope>NUCLEOTIDE SEQUENCE</scope>
    <source>
        <strain evidence="18">GSM-AAB239-AS_SAM_17_03QT</strain>
    </source>
</reference>
<sequence>MERRILCINLNLLFVLAVLVLAPSGVSASTKIRQRRKNPFSRTYYHDFVVKSTPLVRLCEKKNILSVNGQFPGPTLRAHRWDTLVVNVHNQAQHNITIHWHGVRQLRDPWSDGASYITQCPIWPGQNFTYTVRLTEEEGTVWWHAHDHAARATVHGAIIVFPRPGTTYPFPKPHKEVPIILGEWWEMDVLDIYEAAAQTGEDPMHSDAYTINGQPGYLYSCSKPEETFKMQVEQGKTYLLRVINAAMEEQLFFAVAGHRLTLVGTDGSYTEPLATDHIMISPGQTMDLLLLADQPPGDYAMAASPFDSGMGSMHHRHTSRTNGMGGGSVPPTAGTNNATTGLFQYVVGSSSSSTPMFPSLPSYNDSHSANSFTSRIRGRDRAALGRVADERMFVVLSMNTMGPTSGGGGMAMAMATRKSASMNNISFAEPRGADVLGAYYRNVSGVYEEDFPGEPARRFDYTGDGAAEEEMWPPERGTKAKVVEYGRSVEVVLQAASVTGEESHPMHFHGHSFYVVGWGFGNFDPEKDPLKYNLVNPPKQSTFAVPKGGWAVIRFRADNPGVWLLHCHFEHHHFKGMGMVFIVKDGQHLHTRLRHPPKNLPTC</sequence>
<evidence type="ECO:0000256" key="13">
    <source>
        <dbReference type="ARBA" id="ARBA00023185"/>
    </source>
</evidence>
<name>A0AAX6EKD6_IRIPA</name>
<keyword evidence="11" id="KW-0560">Oxidoreductase</keyword>
<comment type="function">
    <text evidence="3">Lignin degradation and detoxification of lignin-derived products.</text>
</comment>
<dbReference type="PROSITE" id="PS00079">
    <property type="entry name" value="MULTICOPPER_OXIDASE1"/>
    <property type="match status" value="1"/>
</dbReference>
<feature type="chain" id="PRO_5043993912" description="laccase" evidence="14">
    <location>
        <begin position="29"/>
        <end position="603"/>
    </location>
</feature>
<dbReference type="InterPro" id="IPR045087">
    <property type="entry name" value="Cu-oxidase_fam"/>
</dbReference>
<evidence type="ECO:0000256" key="5">
    <source>
        <dbReference type="ARBA" id="ARBA00010609"/>
    </source>
</evidence>
<organism evidence="18 19">
    <name type="scientific">Iris pallida</name>
    <name type="common">Sweet iris</name>
    <dbReference type="NCBI Taxonomy" id="29817"/>
    <lineage>
        <taxon>Eukaryota</taxon>
        <taxon>Viridiplantae</taxon>
        <taxon>Streptophyta</taxon>
        <taxon>Embryophyta</taxon>
        <taxon>Tracheophyta</taxon>
        <taxon>Spermatophyta</taxon>
        <taxon>Magnoliopsida</taxon>
        <taxon>Liliopsida</taxon>
        <taxon>Asparagales</taxon>
        <taxon>Iridaceae</taxon>
        <taxon>Iridoideae</taxon>
        <taxon>Irideae</taxon>
        <taxon>Iris</taxon>
    </lineage>
</organism>
<dbReference type="PROSITE" id="PS00080">
    <property type="entry name" value="MULTICOPPER_OXIDASE2"/>
    <property type="match status" value="1"/>
</dbReference>
<evidence type="ECO:0000256" key="10">
    <source>
        <dbReference type="ARBA" id="ARBA00022737"/>
    </source>
</evidence>
<dbReference type="Pfam" id="PF07731">
    <property type="entry name" value="Cu-oxidase_2"/>
    <property type="match status" value="1"/>
</dbReference>
<evidence type="ECO:0000256" key="2">
    <source>
        <dbReference type="ARBA" id="ARBA00001935"/>
    </source>
</evidence>
<dbReference type="InterPro" id="IPR034289">
    <property type="entry name" value="CuRO_3_LCC"/>
</dbReference>
<dbReference type="CDD" id="cd13875">
    <property type="entry name" value="CuRO_2_LCC_plant"/>
    <property type="match status" value="1"/>
</dbReference>
<keyword evidence="14" id="KW-0732">Signal</keyword>
<feature type="domain" description="Plastocyanin-like" evidence="16">
    <location>
        <begin position="452"/>
        <end position="586"/>
    </location>
</feature>
<feature type="domain" description="Plastocyanin-like" evidence="17">
    <location>
        <begin position="51"/>
        <end position="163"/>
    </location>
</feature>
<evidence type="ECO:0000256" key="8">
    <source>
        <dbReference type="ARBA" id="ARBA00022525"/>
    </source>
</evidence>
<dbReference type="InterPro" id="IPR034285">
    <property type="entry name" value="CuRO_2_LCC"/>
</dbReference>
<comment type="similarity">
    <text evidence="5">Belongs to the multicopper oxidase family.</text>
</comment>
<dbReference type="InterPro" id="IPR011706">
    <property type="entry name" value="Cu-oxidase_C"/>
</dbReference>
<evidence type="ECO:0000259" key="17">
    <source>
        <dbReference type="Pfam" id="PF07732"/>
    </source>
</evidence>
<evidence type="ECO:0000256" key="7">
    <source>
        <dbReference type="ARBA" id="ARBA00022523"/>
    </source>
</evidence>
<evidence type="ECO:0000256" key="12">
    <source>
        <dbReference type="ARBA" id="ARBA00023008"/>
    </source>
</evidence>
<comment type="catalytic activity">
    <reaction evidence="1">
        <text>4 hydroquinone + O2 = 4 benzosemiquinone + 2 H2O</text>
        <dbReference type="Rhea" id="RHEA:11276"/>
        <dbReference type="ChEBI" id="CHEBI:15377"/>
        <dbReference type="ChEBI" id="CHEBI:15379"/>
        <dbReference type="ChEBI" id="CHEBI:17594"/>
        <dbReference type="ChEBI" id="CHEBI:17977"/>
        <dbReference type="EC" id="1.10.3.2"/>
    </reaction>
</comment>
<protein>
    <recommendedName>
        <fullName evidence="6">laccase</fullName>
        <ecNumber evidence="6">1.10.3.2</ecNumber>
    </recommendedName>
</protein>